<keyword evidence="10" id="KW-1185">Reference proteome</keyword>
<protein>
    <submittedName>
        <fullName evidence="9">Protein RKD1</fullName>
    </submittedName>
</protein>
<evidence type="ECO:0000256" key="2">
    <source>
        <dbReference type="ARBA" id="ARBA00023015"/>
    </source>
</evidence>
<evidence type="ECO:0000256" key="6">
    <source>
        <dbReference type="ARBA" id="ARBA00023242"/>
    </source>
</evidence>
<dbReference type="Pfam" id="PF02042">
    <property type="entry name" value="RWP-RK"/>
    <property type="match status" value="1"/>
</dbReference>
<sequence>MALLTPIHLMPASVLKLKKNLRVVLIRNAENGGSMVDDYTEVIITRLKEEIRRVQENPNYKLAPSTKKLRRQNFKAIYKRKKELNLDPATTIEARPLESITKEEIAQYFHLPIPEAASKLNVGLTVLKKCCRDMGFKRWPHRTLNSLDLLINTLQVRMLPLYLKKEDVEELDTEIGEEKEAKAVAPEKRRLKKLSNEPSLSTPSKPNEEKTIKRDDVEDSDTEIEEVTKKRRVVLEDSDTEKEKQVKSKAGGWLFRQRTRNSHQQIKCLESAGIRNQVTSEACKE</sequence>
<dbReference type="GO" id="GO:0003700">
    <property type="term" value="F:DNA-binding transcription factor activity"/>
    <property type="evidence" value="ECO:0007669"/>
    <property type="project" value="InterPro"/>
</dbReference>
<keyword evidence="5" id="KW-0804">Transcription</keyword>
<dbReference type="GO" id="GO:0003677">
    <property type="term" value="F:DNA binding"/>
    <property type="evidence" value="ECO:0007669"/>
    <property type="project" value="UniProtKB-KW"/>
</dbReference>
<accession>A0A2U1P6Z8</accession>
<proteinExistence type="predicted"/>
<evidence type="ECO:0000313" key="10">
    <source>
        <dbReference type="Proteomes" id="UP000245207"/>
    </source>
</evidence>
<feature type="compositionally biased region" description="Polar residues" evidence="7">
    <location>
        <begin position="196"/>
        <end position="205"/>
    </location>
</feature>
<dbReference type="PANTHER" id="PTHR46373">
    <property type="entry name" value="PROTEIN RKD4"/>
    <property type="match status" value="1"/>
</dbReference>
<comment type="caution">
    <text evidence="9">The sequence shown here is derived from an EMBL/GenBank/DDBJ whole genome shotgun (WGS) entry which is preliminary data.</text>
</comment>
<comment type="function">
    <text evidence="1">Putative transcription factor.</text>
</comment>
<gene>
    <name evidence="9" type="ORF">CTI12_AA185940</name>
</gene>
<dbReference type="PANTHER" id="PTHR46373:SF2">
    <property type="entry name" value="RWP-RK DOMAIN-CONTAINING PROTEIN"/>
    <property type="match status" value="1"/>
</dbReference>
<dbReference type="STRING" id="35608.A0A2U1P6Z8"/>
<keyword evidence="3" id="KW-0175">Coiled coil</keyword>
<dbReference type="EMBL" id="PKPP01001577">
    <property type="protein sequence ID" value="PWA81531.1"/>
    <property type="molecule type" value="Genomic_DNA"/>
</dbReference>
<evidence type="ECO:0000256" key="5">
    <source>
        <dbReference type="ARBA" id="ARBA00023163"/>
    </source>
</evidence>
<feature type="domain" description="RWP-RK" evidence="8">
    <location>
        <begin position="82"/>
        <end position="167"/>
    </location>
</feature>
<dbReference type="PROSITE" id="PS51519">
    <property type="entry name" value="RWP_RK"/>
    <property type="match status" value="1"/>
</dbReference>
<evidence type="ECO:0000256" key="7">
    <source>
        <dbReference type="SAM" id="MobiDB-lite"/>
    </source>
</evidence>
<dbReference type="Proteomes" id="UP000245207">
    <property type="component" value="Unassembled WGS sequence"/>
</dbReference>
<organism evidence="9 10">
    <name type="scientific">Artemisia annua</name>
    <name type="common">Sweet wormwood</name>
    <dbReference type="NCBI Taxonomy" id="35608"/>
    <lineage>
        <taxon>Eukaryota</taxon>
        <taxon>Viridiplantae</taxon>
        <taxon>Streptophyta</taxon>
        <taxon>Embryophyta</taxon>
        <taxon>Tracheophyta</taxon>
        <taxon>Spermatophyta</taxon>
        <taxon>Magnoliopsida</taxon>
        <taxon>eudicotyledons</taxon>
        <taxon>Gunneridae</taxon>
        <taxon>Pentapetalae</taxon>
        <taxon>asterids</taxon>
        <taxon>campanulids</taxon>
        <taxon>Asterales</taxon>
        <taxon>Asteraceae</taxon>
        <taxon>Asteroideae</taxon>
        <taxon>Anthemideae</taxon>
        <taxon>Artemisiinae</taxon>
        <taxon>Artemisia</taxon>
    </lineage>
</organism>
<dbReference type="InterPro" id="IPR003035">
    <property type="entry name" value="RWP-RK_dom"/>
</dbReference>
<name>A0A2U1P6Z8_ARTAN</name>
<keyword evidence="2" id="KW-0805">Transcription regulation</keyword>
<evidence type="ECO:0000313" key="9">
    <source>
        <dbReference type="EMBL" id="PWA81531.1"/>
    </source>
</evidence>
<keyword evidence="6" id="KW-0539">Nucleus</keyword>
<reference evidence="9 10" key="1">
    <citation type="journal article" date="2018" name="Mol. Plant">
        <title>The genome of Artemisia annua provides insight into the evolution of Asteraceae family and artemisinin biosynthesis.</title>
        <authorList>
            <person name="Shen Q."/>
            <person name="Zhang L."/>
            <person name="Liao Z."/>
            <person name="Wang S."/>
            <person name="Yan T."/>
            <person name="Shi P."/>
            <person name="Liu M."/>
            <person name="Fu X."/>
            <person name="Pan Q."/>
            <person name="Wang Y."/>
            <person name="Lv Z."/>
            <person name="Lu X."/>
            <person name="Zhang F."/>
            <person name="Jiang W."/>
            <person name="Ma Y."/>
            <person name="Chen M."/>
            <person name="Hao X."/>
            <person name="Li L."/>
            <person name="Tang Y."/>
            <person name="Lv G."/>
            <person name="Zhou Y."/>
            <person name="Sun X."/>
            <person name="Brodelius P.E."/>
            <person name="Rose J.K.C."/>
            <person name="Tang K."/>
        </authorList>
    </citation>
    <scope>NUCLEOTIDE SEQUENCE [LARGE SCALE GENOMIC DNA]</scope>
    <source>
        <strain evidence="10">cv. Huhao1</strain>
        <tissue evidence="9">Leaf</tissue>
    </source>
</reference>
<evidence type="ECO:0000256" key="3">
    <source>
        <dbReference type="ARBA" id="ARBA00023054"/>
    </source>
</evidence>
<feature type="region of interest" description="Disordered" evidence="7">
    <location>
        <begin position="182"/>
        <end position="224"/>
    </location>
</feature>
<evidence type="ECO:0000256" key="1">
    <source>
        <dbReference type="ARBA" id="ARBA00004049"/>
    </source>
</evidence>
<evidence type="ECO:0000259" key="8">
    <source>
        <dbReference type="PROSITE" id="PS51519"/>
    </source>
</evidence>
<dbReference type="AlphaFoldDB" id="A0A2U1P6Z8"/>
<dbReference type="OrthoDB" id="6270329at2759"/>
<evidence type="ECO:0000256" key="4">
    <source>
        <dbReference type="ARBA" id="ARBA00023125"/>
    </source>
</evidence>
<feature type="compositionally biased region" description="Basic and acidic residues" evidence="7">
    <location>
        <begin position="206"/>
        <end position="216"/>
    </location>
</feature>
<dbReference type="InterPro" id="IPR044607">
    <property type="entry name" value="RKD-like"/>
</dbReference>
<keyword evidence="4" id="KW-0238">DNA-binding</keyword>